<reference evidence="2" key="1">
    <citation type="submission" date="2016-05" db="EMBL/GenBank/DDBJ databases">
        <title>Comparative genomics of biotechnologically important yeasts.</title>
        <authorList>
            <consortium name="DOE Joint Genome Institute"/>
            <person name="Riley R."/>
            <person name="Haridas S."/>
            <person name="Wolfe K.H."/>
            <person name="Lopes M.R."/>
            <person name="Hittinger C.T."/>
            <person name="Goker M."/>
            <person name="Salamov A."/>
            <person name="Wisecaver J."/>
            <person name="Long T.M."/>
            <person name="Aerts A.L."/>
            <person name="Barry K."/>
            <person name="Choi C."/>
            <person name="Clum A."/>
            <person name="Coughlan A.Y."/>
            <person name="Deshpande S."/>
            <person name="Douglass A.P."/>
            <person name="Hanson S.J."/>
            <person name="Klenk H.-P."/>
            <person name="Labutti K."/>
            <person name="Lapidus A."/>
            <person name="Lindquist E."/>
            <person name="Lipzen A."/>
            <person name="Meier-Kolthoff J.P."/>
            <person name="Ohm R.A."/>
            <person name="Otillar R.P."/>
            <person name="Pangilinan J."/>
            <person name="Peng Y."/>
            <person name="Rokas A."/>
            <person name="Rosa C.A."/>
            <person name="Scheuner C."/>
            <person name="Sibirny A.A."/>
            <person name="Slot J.C."/>
            <person name="Stielow J.B."/>
            <person name="Sun H."/>
            <person name="Kurtzman C.P."/>
            <person name="Blackwell M."/>
            <person name="Grigoriev I.V."/>
            <person name="Jeffries T.W."/>
        </authorList>
    </citation>
    <scope>NUCLEOTIDE SEQUENCE [LARGE SCALE GENOMIC DNA]</scope>
    <source>
        <strain evidence="2">DSM 1968</strain>
    </source>
</reference>
<accession>A0A1D2V9X1</accession>
<dbReference type="GeneID" id="30967694"/>
<dbReference type="EMBL" id="KV454492">
    <property type="protein sequence ID" value="ODV58434.1"/>
    <property type="molecule type" value="Genomic_DNA"/>
</dbReference>
<dbReference type="InParanoid" id="A0A1D2V9X1"/>
<dbReference type="Proteomes" id="UP000095038">
    <property type="component" value="Unassembled WGS sequence"/>
</dbReference>
<proteinExistence type="predicted"/>
<evidence type="ECO:0000313" key="1">
    <source>
        <dbReference type="EMBL" id="ODV58434.1"/>
    </source>
</evidence>
<organism evidence="1 2">
    <name type="scientific">Ascoidea rubescens DSM 1968</name>
    <dbReference type="NCBI Taxonomy" id="1344418"/>
    <lineage>
        <taxon>Eukaryota</taxon>
        <taxon>Fungi</taxon>
        <taxon>Dikarya</taxon>
        <taxon>Ascomycota</taxon>
        <taxon>Saccharomycotina</taxon>
        <taxon>Saccharomycetes</taxon>
        <taxon>Ascoideaceae</taxon>
        <taxon>Ascoidea</taxon>
    </lineage>
</organism>
<protein>
    <submittedName>
        <fullName evidence="1">Uncharacterized protein</fullName>
    </submittedName>
</protein>
<dbReference type="AlphaFoldDB" id="A0A1D2V9X1"/>
<gene>
    <name evidence="1" type="ORF">ASCRUDRAFT_77908</name>
</gene>
<sequence>MAPAINWDDAKIKFIVQQYQSALPDIRNYNKKVERWQEILTNFNQRFNVDVHQIRTIQSQFKKAYKNHIAKREYTKNNDQDPITIYANNENMKNPSLSSDEITSILDSIIEQENLYDGVHKNINGKQKRKRSFYASSISNDINTTDDNSIKREKLNSISLQNYNLDNNINNNSNINNNINNNTNDGQIHNQIYNPNPPQLMISSNHNPQLPHSIDSSNDDLNAFHNQDHNHNQDPISQNSNIPYYNKQNSYNLLDRISDLEKATKQNSLSISSINEKLNLLDKKLDILLNYIAN</sequence>
<dbReference type="RefSeq" id="XP_020044741.1">
    <property type="nucleotide sequence ID" value="XM_020194058.1"/>
</dbReference>
<evidence type="ECO:0000313" key="2">
    <source>
        <dbReference type="Proteomes" id="UP000095038"/>
    </source>
</evidence>
<keyword evidence="2" id="KW-1185">Reference proteome</keyword>
<name>A0A1D2V9X1_9ASCO</name>